<name>A0A0G4J7R7_PLABS</name>
<evidence type="ECO:0000256" key="6">
    <source>
        <dbReference type="ARBA" id="ARBA00022692"/>
    </source>
</evidence>
<feature type="transmembrane region" description="Helical" evidence="12">
    <location>
        <begin position="530"/>
        <end position="556"/>
    </location>
</feature>
<protein>
    <recommendedName>
        <fullName evidence="2">chitin synthase</fullName>
        <ecNumber evidence="2">2.4.1.16</ecNumber>
    </recommendedName>
</protein>
<sequence>MSDSDDDNDFRVNAVRQTRAAPRPVIEVRPPRQGDLDQQRGADTSPPVPRRRRNRSTSSADTSTGPASPSTSYENDDARSASIDSPVPVRGVARPRVVPLPAIKSGAASYAASVKAFSASGMKSGSASGYHPPSVYSYTSARSAPDQHYQFMSHHDVLPPDDVDSSEKSSEFGMRYTPVECDANQFGSKYSLREILKERTITVFIVVTMYNEDVDELKRTLKGIMRNLDTFNEAYGQDAWQNICVCIVADGRHKSSKASLDYLEENKIFDSNMMHSALDKSPHIKLHLFESTLKMPGDFVNREEKPLQTIFALKEHNRGKLDSHHWFFNAFSAQLRPKYCFMVDVGTKPEATAILKLFDAMERDPMIGGCCGEITTRTTASINPFVAAQQFEYKLATILDKSMESVFGFISVLPGAFSAYRYEAIEGEPLNQYFKQISSDINSISPFKGNMYLAEDRILCFEVLAEKGHQWTLRYVKDSKAATDVPESLVDLIKQRRRWLNGSLFAMVYALANFPSFVNNSVHPRWRKAFVGLQFAFYGINIFLQWFLLATFYLMFEFAVQATLSNAGVAGSSTTGSSDDLASQIFRALFLTLTLVQCVAGLGNRPDELPMVYYFCAFGYGVFFMYVLGINANLLVHANLNGDFANLLAVIASICSVAVYFAAGVLHGQVFAVSVSILQYFFLLPTFLIGFPIYSYCNIHDISWGTKGLENSDLGESANRKQKEAQAEQIAKRKETLEAVDAKFRTFRSNMVIGWLASNALFYELISQMNVSKNGYLLATYLVFFGINMFKLFFCFIFVVQGWIEGCSRKRKPAAAVPAIRTNAKPHIAVINVDEPSAAPAAVADHPAEPADII</sequence>
<dbReference type="STRING" id="37360.A0A0G4J7R7"/>
<evidence type="ECO:0000313" key="14">
    <source>
        <dbReference type="EMBL" id="SPQ95661.1"/>
    </source>
</evidence>
<evidence type="ECO:0000256" key="10">
    <source>
        <dbReference type="SAM" id="Coils"/>
    </source>
</evidence>
<dbReference type="EMBL" id="CDSF01000144">
    <property type="protein sequence ID" value="CEP03429.1"/>
    <property type="molecule type" value="Genomic_DNA"/>
</dbReference>
<keyword evidence="14" id="KW-0496">Mitochondrion</keyword>
<dbReference type="GO" id="GO:0004100">
    <property type="term" value="F:chitin synthase activity"/>
    <property type="evidence" value="ECO:0007669"/>
    <property type="project" value="UniProtKB-EC"/>
</dbReference>
<evidence type="ECO:0000256" key="1">
    <source>
        <dbReference type="ARBA" id="ARBA00004651"/>
    </source>
</evidence>
<evidence type="ECO:0000256" key="4">
    <source>
        <dbReference type="ARBA" id="ARBA00022676"/>
    </source>
</evidence>
<keyword evidence="4" id="KW-0328">Glycosyltransferase</keyword>
<feature type="transmembrane region" description="Helical" evidence="12">
    <location>
        <begin position="670"/>
        <end position="694"/>
    </location>
</feature>
<keyword evidence="6 12" id="KW-0812">Transmembrane</keyword>
<dbReference type="GO" id="GO:0005886">
    <property type="term" value="C:plasma membrane"/>
    <property type="evidence" value="ECO:0007669"/>
    <property type="project" value="UniProtKB-SubCell"/>
</dbReference>
<keyword evidence="3" id="KW-1003">Cell membrane</keyword>
<dbReference type="GO" id="GO:0071555">
    <property type="term" value="P:cell wall organization"/>
    <property type="evidence" value="ECO:0007669"/>
    <property type="project" value="UniProtKB-KW"/>
</dbReference>
<keyword evidence="8 12" id="KW-0472">Membrane</keyword>
<feature type="region of interest" description="Disordered" evidence="11">
    <location>
        <begin position="1"/>
        <end position="87"/>
    </location>
</feature>
<keyword evidence="7 12" id="KW-1133">Transmembrane helix</keyword>
<keyword evidence="5" id="KW-0808">Transferase</keyword>
<feature type="transmembrane region" description="Helical" evidence="12">
    <location>
        <begin position="499"/>
        <end position="518"/>
    </location>
</feature>
<evidence type="ECO:0000256" key="11">
    <source>
        <dbReference type="SAM" id="MobiDB-lite"/>
    </source>
</evidence>
<dbReference type="CDD" id="cd04190">
    <property type="entry name" value="Chitin_synth_C"/>
    <property type="match status" value="1"/>
</dbReference>
<dbReference type="AlphaFoldDB" id="A0A0G4J7R7"/>
<comment type="subcellular location">
    <subcellularLocation>
        <location evidence="1">Cell membrane</location>
        <topology evidence="1">Multi-pass membrane protein</topology>
    </subcellularLocation>
</comment>
<evidence type="ECO:0000256" key="7">
    <source>
        <dbReference type="ARBA" id="ARBA00022989"/>
    </source>
</evidence>
<keyword evidence="15" id="KW-1185">Reference proteome</keyword>
<dbReference type="Proteomes" id="UP000290189">
    <property type="component" value="Unassembled WGS sequence"/>
</dbReference>
<keyword evidence="9" id="KW-0961">Cell wall biogenesis/degradation</keyword>
<dbReference type="PANTHER" id="PTHR22914">
    <property type="entry name" value="CHITIN SYNTHASE"/>
    <property type="match status" value="1"/>
</dbReference>
<feature type="transmembrane region" description="Helical" evidence="12">
    <location>
        <begin position="611"/>
        <end position="632"/>
    </location>
</feature>
<feature type="transmembrane region" description="Helical" evidence="12">
    <location>
        <begin position="644"/>
        <end position="663"/>
    </location>
</feature>
<keyword evidence="10" id="KW-0175">Coiled coil</keyword>
<dbReference type="Pfam" id="PF01644">
    <property type="entry name" value="Chitin_synth_1"/>
    <property type="match status" value="1"/>
</dbReference>
<dbReference type="GO" id="GO:0006031">
    <property type="term" value="P:chitin biosynthetic process"/>
    <property type="evidence" value="ECO:0007669"/>
    <property type="project" value="TreeGrafter"/>
</dbReference>
<dbReference type="OrthoDB" id="26569at2759"/>
<dbReference type="InterPro" id="IPR029044">
    <property type="entry name" value="Nucleotide-diphossugar_trans"/>
</dbReference>
<dbReference type="PANTHER" id="PTHR22914:SF9">
    <property type="entry name" value="CHITIN SYNTHASE 1"/>
    <property type="match status" value="1"/>
</dbReference>
<evidence type="ECO:0000256" key="9">
    <source>
        <dbReference type="ARBA" id="ARBA00023316"/>
    </source>
</evidence>
<evidence type="ECO:0000256" key="3">
    <source>
        <dbReference type="ARBA" id="ARBA00022475"/>
    </source>
</evidence>
<feature type="coiled-coil region" evidence="10">
    <location>
        <begin position="207"/>
        <end position="234"/>
    </location>
</feature>
<feature type="transmembrane region" description="Helical" evidence="12">
    <location>
        <begin position="747"/>
        <end position="766"/>
    </location>
</feature>
<dbReference type="OMA" id="WQRITVA"/>
<dbReference type="InterPro" id="IPR004835">
    <property type="entry name" value="Chitin_synth"/>
</dbReference>
<reference evidence="13 15" key="1">
    <citation type="submission" date="2015-02" db="EMBL/GenBank/DDBJ databases">
        <authorList>
            <person name="Chooi Y.-H."/>
        </authorList>
    </citation>
    <scope>NUCLEOTIDE SEQUENCE [LARGE SCALE GENOMIC DNA]</scope>
    <source>
        <strain evidence="13">E3</strain>
    </source>
</reference>
<evidence type="ECO:0000256" key="8">
    <source>
        <dbReference type="ARBA" id="ARBA00023136"/>
    </source>
</evidence>
<proteinExistence type="predicted"/>
<organism evidence="13 15">
    <name type="scientific">Plasmodiophora brassicae</name>
    <name type="common">Clubroot disease agent</name>
    <dbReference type="NCBI Taxonomy" id="37360"/>
    <lineage>
        <taxon>Eukaryota</taxon>
        <taxon>Sar</taxon>
        <taxon>Rhizaria</taxon>
        <taxon>Endomyxa</taxon>
        <taxon>Phytomyxea</taxon>
        <taxon>Plasmodiophorida</taxon>
        <taxon>Plasmodiophoridae</taxon>
        <taxon>Plasmodiophora</taxon>
    </lineage>
</organism>
<evidence type="ECO:0000256" key="2">
    <source>
        <dbReference type="ARBA" id="ARBA00012543"/>
    </source>
</evidence>
<feature type="compositionally biased region" description="Basic and acidic residues" evidence="11">
    <location>
        <begin position="29"/>
        <end position="40"/>
    </location>
</feature>
<evidence type="ECO:0000313" key="16">
    <source>
        <dbReference type="Proteomes" id="UP000290189"/>
    </source>
</evidence>
<accession>A0A0G4J7R7</accession>
<dbReference type="EMBL" id="OVEO01000004">
    <property type="protein sequence ID" value="SPQ95661.1"/>
    <property type="molecule type" value="Genomic_DNA"/>
</dbReference>
<geneLocation type="mitochondrion" evidence="14"/>
<gene>
    <name evidence="13" type="ORF">PBRA_003189</name>
    <name evidence="14" type="ORF">PLBR_LOCUS2876</name>
</gene>
<dbReference type="Proteomes" id="UP000039324">
    <property type="component" value="Unassembled WGS sequence"/>
</dbReference>
<evidence type="ECO:0000313" key="13">
    <source>
        <dbReference type="EMBL" id="CEP03429.1"/>
    </source>
</evidence>
<dbReference type="SUPFAM" id="SSF53448">
    <property type="entry name" value="Nucleotide-diphospho-sugar transferases"/>
    <property type="match status" value="1"/>
</dbReference>
<evidence type="ECO:0000313" key="15">
    <source>
        <dbReference type="Proteomes" id="UP000039324"/>
    </source>
</evidence>
<dbReference type="EC" id="2.4.1.16" evidence="2"/>
<evidence type="ECO:0000256" key="5">
    <source>
        <dbReference type="ARBA" id="ARBA00022679"/>
    </source>
</evidence>
<feature type="transmembrane region" description="Helical" evidence="12">
    <location>
        <begin position="778"/>
        <end position="804"/>
    </location>
</feature>
<evidence type="ECO:0000256" key="12">
    <source>
        <dbReference type="SAM" id="Phobius"/>
    </source>
</evidence>
<reference evidence="14 16" key="2">
    <citation type="submission" date="2018-03" db="EMBL/GenBank/DDBJ databases">
        <authorList>
            <person name="Fogelqvist J."/>
        </authorList>
    </citation>
    <scope>NUCLEOTIDE SEQUENCE [LARGE SCALE GENOMIC DNA]</scope>
</reference>